<dbReference type="Gene3D" id="1.10.10.1320">
    <property type="entry name" value="Anti-sigma factor, zinc-finger domain"/>
    <property type="match status" value="1"/>
</dbReference>
<evidence type="ECO:0000256" key="1">
    <source>
        <dbReference type="ARBA" id="ARBA00023015"/>
    </source>
</evidence>
<dbReference type="RefSeq" id="WP_286252613.1">
    <property type="nucleotide sequence ID" value="NZ_AP018448.1"/>
</dbReference>
<keyword evidence="2" id="KW-0804">Transcription</keyword>
<feature type="domain" description="Putative zinc-finger" evidence="4">
    <location>
        <begin position="15"/>
        <end position="43"/>
    </location>
</feature>
<feature type="compositionally biased region" description="Polar residues" evidence="3">
    <location>
        <begin position="287"/>
        <end position="305"/>
    </location>
</feature>
<dbReference type="InterPro" id="IPR027383">
    <property type="entry name" value="Znf_put"/>
</dbReference>
<reference evidence="5 6" key="2">
    <citation type="journal article" date="2023" name="ChemBioChem">
        <title>Acyltransferase Domain Exchange between Two Independent Type I Polyketide Synthases in the Same Producer Strain of Macrolide Antibiotics.</title>
        <authorList>
            <person name="Kudo F."/>
            <person name="Kishikawa K."/>
            <person name="Tsuboi K."/>
            <person name="Kido T."/>
            <person name="Usui T."/>
            <person name="Hashimoto J."/>
            <person name="Shin-Ya K."/>
            <person name="Miyanaga A."/>
            <person name="Eguchi T."/>
        </authorList>
    </citation>
    <scope>NUCLEOTIDE SEQUENCE [LARGE SCALE GENOMIC DNA]</scope>
    <source>
        <strain evidence="5 6">A-8890</strain>
    </source>
</reference>
<organism evidence="5 6">
    <name type="scientific">Streptomyces graminofaciens</name>
    <dbReference type="NCBI Taxonomy" id="68212"/>
    <lineage>
        <taxon>Bacteria</taxon>
        <taxon>Bacillati</taxon>
        <taxon>Actinomycetota</taxon>
        <taxon>Actinomycetes</taxon>
        <taxon>Kitasatosporales</taxon>
        <taxon>Streptomycetaceae</taxon>
        <taxon>Streptomyces</taxon>
    </lineage>
</organism>
<evidence type="ECO:0000313" key="6">
    <source>
        <dbReference type="Proteomes" id="UP001321542"/>
    </source>
</evidence>
<evidence type="ECO:0000259" key="4">
    <source>
        <dbReference type="Pfam" id="PF13490"/>
    </source>
</evidence>
<evidence type="ECO:0000256" key="3">
    <source>
        <dbReference type="SAM" id="MobiDB-lite"/>
    </source>
</evidence>
<accession>A0ABM7FAR8</accession>
<gene>
    <name evidence="5" type="ORF">SGFS_044690</name>
</gene>
<feature type="region of interest" description="Disordered" evidence="3">
    <location>
        <begin position="178"/>
        <end position="231"/>
    </location>
</feature>
<feature type="region of interest" description="Disordered" evidence="3">
    <location>
        <begin position="396"/>
        <end position="419"/>
    </location>
</feature>
<dbReference type="EMBL" id="AP018448">
    <property type="protein sequence ID" value="BBC33175.1"/>
    <property type="molecule type" value="Genomic_DNA"/>
</dbReference>
<keyword evidence="6" id="KW-1185">Reference proteome</keyword>
<name>A0ABM7FAR8_9ACTN</name>
<evidence type="ECO:0000256" key="2">
    <source>
        <dbReference type="ARBA" id="ARBA00023163"/>
    </source>
</evidence>
<protein>
    <recommendedName>
        <fullName evidence="4">Putative zinc-finger domain-containing protein</fullName>
    </recommendedName>
</protein>
<sequence length="419" mass="41814">MSGSRPTPAEQHLGDRLSALVDGELGHEARDRVLAHLATCPKCKAEADAQRRLKNVFAEAAPPPPSESFLARLQMLPAGGDTDGGDSPFGGGGFGGRLKGTAGGPGLTPDATDSRDFADFGVFGPPDDSFGYLPSGPHGGALSPSEGRGFLGGRGLPGGGRGLLGDRGFLGNRGLSGDRGFLGGRGGTGAGDRGFPGAGRPAENHRESRTDEAGAAEAVEDGRGTTGDRGFRIHDVSRSEFERSASRGMRFAFVAAGAVSLAAIALGGMSTGVPTETADARGGPGSGSNVTPLRTQASGTAQASEAQRRRGAVGPLLGQGVRSMAEGPLAQTSASAPLLPGVPAPAGQGHHAVHPLTTPVLAGAAVMSPLIRPLLATAPGELGAWPAAPELTAPELVAPGLLSAPDTTSSPTPTSPALR</sequence>
<dbReference type="Proteomes" id="UP001321542">
    <property type="component" value="Chromosome"/>
</dbReference>
<feature type="compositionally biased region" description="Gly residues" evidence="3">
    <location>
        <begin position="180"/>
        <end position="197"/>
    </location>
</feature>
<keyword evidence="1" id="KW-0805">Transcription regulation</keyword>
<evidence type="ECO:0000313" key="5">
    <source>
        <dbReference type="EMBL" id="BBC33175.1"/>
    </source>
</evidence>
<feature type="region of interest" description="Disordered" evidence="3">
    <location>
        <begin position="131"/>
        <end position="154"/>
    </location>
</feature>
<dbReference type="InterPro" id="IPR041916">
    <property type="entry name" value="Anti_sigma_zinc_sf"/>
</dbReference>
<feature type="compositionally biased region" description="Basic and acidic residues" evidence="3">
    <location>
        <begin position="202"/>
        <end position="212"/>
    </location>
</feature>
<reference evidence="5 6" key="1">
    <citation type="journal article" date="2010" name="ChemBioChem">
        <title>Cloning and characterization of the biosynthetic gene cluster of 16-membered macrolide antibiotic FD-891: involvement of a dual functional cytochrome P450 monooxygenase catalyzing epoxidation and hydroxylation.</title>
        <authorList>
            <person name="Kudo F."/>
            <person name="Motegi A."/>
            <person name="Mizoue K."/>
            <person name="Eguchi T."/>
        </authorList>
    </citation>
    <scope>NUCLEOTIDE SEQUENCE [LARGE SCALE GENOMIC DNA]</scope>
    <source>
        <strain evidence="5 6">A-8890</strain>
    </source>
</reference>
<feature type="compositionally biased region" description="Low complexity" evidence="3">
    <location>
        <begin position="403"/>
        <end position="419"/>
    </location>
</feature>
<feature type="region of interest" description="Disordered" evidence="3">
    <location>
        <begin position="275"/>
        <end position="311"/>
    </location>
</feature>
<dbReference type="Pfam" id="PF13490">
    <property type="entry name" value="zf-HC2"/>
    <property type="match status" value="1"/>
</dbReference>
<proteinExistence type="predicted"/>